<reference evidence="3" key="1">
    <citation type="submission" date="2016-10" db="EMBL/GenBank/DDBJ databases">
        <authorList>
            <person name="Varghese N."/>
            <person name="Submissions S."/>
        </authorList>
    </citation>
    <scope>NUCLEOTIDE SEQUENCE [LARGE SCALE GENOMIC DNA]</scope>
    <source>
        <strain evidence="3">DSM 22002</strain>
    </source>
</reference>
<dbReference type="GO" id="GO:0016779">
    <property type="term" value="F:nucleotidyltransferase activity"/>
    <property type="evidence" value="ECO:0007669"/>
    <property type="project" value="InterPro"/>
</dbReference>
<keyword evidence="2" id="KW-0808">Transferase</keyword>
<name>A0A1G8B5C2_9MICO</name>
<dbReference type="InterPro" id="IPR002934">
    <property type="entry name" value="Polymerase_NTP_transf_dom"/>
</dbReference>
<dbReference type="InterPro" id="IPR043519">
    <property type="entry name" value="NT_sf"/>
</dbReference>
<dbReference type="Proteomes" id="UP000198822">
    <property type="component" value="Chromosome I"/>
</dbReference>
<dbReference type="SUPFAM" id="SSF81301">
    <property type="entry name" value="Nucleotidyltransferase"/>
    <property type="match status" value="1"/>
</dbReference>
<dbReference type="EMBL" id="LT629695">
    <property type="protein sequence ID" value="SDH28345.1"/>
    <property type="molecule type" value="Genomic_DNA"/>
</dbReference>
<accession>A0A1G8B5C2</accession>
<dbReference type="AlphaFoldDB" id="A0A1G8B5C2"/>
<protein>
    <submittedName>
        <fullName evidence="2">Nucleotidyltransferase domain-containing protein</fullName>
    </submittedName>
</protein>
<dbReference type="RefSeq" id="WP_092502422.1">
    <property type="nucleotide sequence ID" value="NZ_LT629695.1"/>
</dbReference>
<gene>
    <name evidence="2" type="ORF">SAMN04489720_0671</name>
</gene>
<organism evidence="2 3">
    <name type="scientific">Agrococcus jejuensis</name>
    <dbReference type="NCBI Taxonomy" id="399736"/>
    <lineage>
        <taxon>Bacteria</taxon>
        <taxon>Bacillati</taxon>
        <taxon>Actinomycetota</taxon>
        <taxon>Actinomycetes</taxon>
        <taxon>Micrococcales</taxon>
        <taxon>Microbacteriaceae</taxon>
        <taxon>Agrococcus</taxon>
    </lineage>
</organism>
<evidence type="ECO:0000313" key="2">
    <source>
        <dbReference type="EMBL" id="SDH28345.1"/>
    </source>
</evidence>
<feature type="domain" description="Polymerase nucleotidyl transferase" evidence="1">
    <location>
        <begin position="22"/>
        <end position="54"/>
    </location>
</feature>
<keyword evidence="3" id="KW-1185">Reference proteome</keyword>
<evidence type="ECO:0000259" key="1">
    <source>
        <dbReference type="Pfam" id="PF01909"/>
    </source>
</evidence>
<proteinExistence type="predicted"/>
<dbReference type="OrthoDB" id="5176171at2"/>
<evidence type="ECO:0000313" key="3">
    <source>
        <dbReference type="Proteomes" id="UP000198822"/>
    </source>
</evidence>
<sequence>MLSEHMDRVVQAMARDLVAVDGVVAVVMGGSRARNAHAPSSDVDLGLYTRGAVDFDALDELAARWSSTSTRFARPGEWGPWVDCGAWLEVDGMPVDWIRRDLDRVEQQWTRAQRGEHAFHAQAGHPLGFLDVAYVGELVHARILQDPTDALQLLRERMERMPDALGDALVAGLWEADLLLTQAGKAAARGDDAFVLLCLSRTVLLACHALAGRDRRWVVNEKRLVAEAQTMPHAPDGLERRVRNALSTVDGGAAALERCVEATRELVADVRVAIA</sequence>
<dbReference type="STRING" id="399736.SAMN04489720_0671"/>
<dbReference type="Pfam" id="PF01909">
    <property type="entry name" value="NTP_transf_2"/>
    <property type="match status" value="1"/>
</dbReference>